<dbReference type="GO" id="GO:0005506">
    <property type="term" value="F:iron ion binding"/>
    <property type="evidence" value="ECO:0007669"/>
    <property type="project" value="InterPro"/>
</dbReference>
<evidence type="ECO:0000256" key="1">
    <source>
        <dbReference type="ARBA" id="ARBA00001971"/>
    </source>
</evidence>
<evidence type="ECO:0008006" key="13">
    <source>
        <dbReference type="Google" id="ProtNLM"/>
    </source>
</evidence>
<evidence type="ECO:0000256" key="8">
    <source>
        <dbReference type="PIRSR" id="PIRSR602401-1"/>
    </source>
</evidence>
<reference evidence="11 12" key="1">
    <citation type="submission" date="2022-01" db="EMBL/GenBank/DDBJ databases">
        <authorList>
            <person name="Xiong W."/>
            <person name="Schranz E."/>
        </authorList>
    </citation>
    <scope>NUCLEOTIDE SEQUENCE [LARGE SCALE GENOMIC DNA]</scope>
</reference>
<dbReference type="GO" id="GO:0051762">
    <property type="term" value="P:sesquiterpene biosynthetic process"/>
    <property type="evidence" value="ECO:0007669"/>
    <property type="project" value="UniProtKB-ARBA"/>
</dbReference>
<evidence type="ECO:0000256" key="2">
    <source>
        <dbReference type="ARBA" id="ARBA00010617"/>
    </source>
</evidence>
<gene>
    <name evidence="11" type="ORF">LVIROSA_LOCUS31496</name>
</gene>
<dbReference type="PROSITE" id="PS00086">
    <property type="entry name" value="CYTOCHROME_P450"/>
    <property type="match status" value="1"/>
</dbReference>
<dbReference type="PANTHER" id="PTHR47955:SF16">
    <property type="entry name" value="CYTOCHROME P450"/>
    <property type="match status" value="1"/>
</dbReference>
<evidence type="ECO:0000256" key="5">
    <source>
        <dbReference type="ARBA" id="ARBA00023002"/>
    </source>
</evidence>
<keyword evidence="10" id="KW-0472">Membrane</keyword>
<keyword evidence="3 8" id="KW-0349">Heme</keyword>
<dbReference type="PRINTS" id="PR00463">
    <property type="entry name" value="EP450I"/>
</dbReference>
<dbReference type="InterPro" id="IPR017972">
    <property type="entry name" value="Cyt_P450_CS"/>
</dbReference>
<dbReference type="InterPro" id="IPR001128">
    <property type="entry name" value="Cyt_P450"/>
</dbReference>
<sequence>MIGALGGSYGSSVDLSAMLASVVNNIICKVAFGKTYHRLGFRELLKRFVDILGVFCVGSYIPWLSWIDRLKGRAHKVVKEFDDFLEGVLEEHLNQKRGEAFDDEESQNFVDILRDIQINNTSGFILDTDTLKAIILDVLVAGIDTIYTSLDWVISELIRHPKVMKKLQQEATEIAQGRSMIHEEDLEKMKYLKAVIKESLRLHTPLPLLVSHESTQEVNLMGYDIPARTQVLINAWAIARDPVLWEEAEEFRPERFLNNNIEYKGLHFEWLPFGGGRRGCPGVQFVVPIIELALANVVYKFDLALPNGVQEKDLDMTESNGITVQRKSPLLVIASPRF</sequence>
<comment type="caution">
    <text evidence="11">The sequence shown here is derived from an EMBL/GenBank/DDBJ whole genome shotgun (WGS) entry which is preliminary data.</text>
</comment>
<dbReference type="SUPFAM" id="SSF48264">
    <property type="entry name" value="Cytochrome P450"/>
    <property type="match status" value="1"/>
</dbReference>
<feature type="transmembrane region" description="Helical" evidence="10">
    <location>
        <begin position="15"/>
        <end position="32"/>
    </location>
</feature>
<keyword evidence="5 9" id="KW-0560">Oxidoreductase</keyword>
<protein>
    <recommendedName>
        <fullName evidence="13">Cytochrome P450</fullName>
    </recommendedName>
</protein>
<dbReference type="Pfam" id="PF00067">
    <property type="entry name" value="p450"/>
    <property type="match status" value="1"/>
</dbReference>
<dbReference type="PANTHER" id="PTHR47955">
    <property type="entry name" value="CYTOCHROME P450 FAMILY 71 PROTEIN"/>
    <property type="match status" value="1"/>
</dbReference>
<dbReference type="Proteomes" id="UP001157418">
    <property type="component" value="Unassembled WGS sequence"/>
</dbReference>
<keyword evidence="12" id="KW-1185">Reference proteome</keyword>
<keyword evidence="7 9" id="KW-0503">Monooxygenase</keyword>
<dbReference type="EMBL" id="CAKMRJ010005523">
    <property type="protein sequence ID" value="CAH1445752.1"/>
    <property type="molecule type" value="Genomic_DNA"/>
</dbReference>
<dbReference type="InterPro" id="IPR036396">
    <property type="entry name" value="Cyt_P450_sf"/>
</dbReference>
<evidence type="ECO:0000256" key="9">
    <source>
        <dbReference type="RuleBase" id="RU000461"/>
    </source>
</evidence>
<dbReference type="PRINTS" id="PR00385">
    <property type="entry name" value="P450"/>
</dbReference>
<feature type="transmembrane region" description="Helical" evidence="10">
    <location>
        <begin position="44"/>
        <end position="66"/>
    </location>
</feature>
<keyword evidence="10" id="KW-1133">Transmembrane helix</keyword>
<evidence type="ECO:0000256" key="10">
    <source>
        <dbReference type="SAM" id="Phobius"/>
    </source>
</evidence>
<keyword evidence="10" id="KW-0812">Transmembrane</keyword>
<comment type="similarity">
    <text evidence="2 9">Belongs to the cytochrome P450 family.</text>
</comment>
<evidence type="ECO:0000256" key="4">
    <source>
        <dbReference type="ARBA" id="ARBA00022723"/>
    </source>
</evidence>
<dbReference type="InterPro" id="IPR002401">
    <property type="entry name" value="Cyt_P450_E_grp-I"/>
</dbReference>
<dbReference type="GO" id="GO:0016705">
    <property type="term" value="F:oxidoreductase activity, acting on paired donors, with incorporation or reduction of molecular oxygen"/>
    <property type="evidence" value="ECO:0007669"/>
    <property type="project" value="InterPro"/>
</dbReference>
<dbReference type="Gene3D" id="1.10.630.10">
    <property type="entry name" value="Cytochrome P450"/>
    <property type="match status" value="1"/>
</dbReference>
<proteinExistence type="inferred from homology"/>
<evidence type="ECO:0000256" key="6">
    <source>
        <dbReference type="ARBA" id="ARBA00023004"/>
    </source>
</evidence>
<dbReference type="AlphaFoldDB" id="A0AAU9P6K9"/>
<keyword evidence="4 8" id="KW-0479">Metal-binding</keyword>
<evidence type="ECO:0000256" key="7">
    <source>
        <dbReference type="ARBA" id="ARBA00023033"/>
    </source>
</evidence>
<comment type="cofactor">
    <cofactor evidence="1 8">
        <name>heme</name>
        <dbReference type="ChEBI" id="CHEBI:30413"/>
    </cofactor>
</comment>
<accession>A0AAU9P6K9</accession>
<evidence type="ECO:0000256" key="3">
    <source>
        <dbReference type="ARBA" id="ARBA00022617"/>
    </source>
</evidence>
<organism evidence="11 12">
    <name type="scientific">Lactuca virosa</name>
    <dbReference type="NCBI Taxonomy" id="75947"/>
    <lineage>
        <taxon>Eukaryota</taxon>
        <taxon>Viridiplantae</taxon>
        <taxon>Streptophyta</taxon>
        <taxon>Embryophyta</taxon>
        <taxon>Tracheophyta</taxon>
        <taxon>Spermatophyta</taxon>
        <taxon>Magnoliopsida</taxon>
        <taxon>eudicotyledons</taxon>
        <taxon>Gunneridae</taxon>
        <taxon>Pentapetalae</taxon>
        <taxon>asterids</taxon>
        <taxon>campanulids</taxon>
        <taxon>Asterales</taxon>
        <taxon>Asteraceae</taxon>
        <taxon>Cichorioideae</taxon>
        <taxon>Cichorieae</taxon>
        <taxon>Lactucinae</taxon>
        <taxon>Lactuca</taxon>
    </lineage>
</organism>
<feature type="binding site" description="axial binding residue" evidence="8">
    <location>
        <position position="280"/>
    </location>
    <ligand>
        <name>heme</name>
        <dbReference type="ChEBI" id="CHEBI:30413"/>
    </ligand>
    <ligandPart>
        <name>Fe</name>
        <dbReference type="ChEBI" id="CHEBI:18248"/>
    </ligandPart>
</feature>
<dbReference type="GO" id="GO:0020037">
    <property type="term" value="F:heme binding"/>
    <property type="evidence" value="ECO:0007669"/>
    <property type="project" value="InterPro"/>
</dbReference>
<evidence type="ECO:0000313" key="12">
    <source>
        <dbReference type="Proteomes" id="UP001157418"/>
    </source>
</evidence>
<keyword evidence="6 8" id="KW-0408">Iron</keyword>
<dbReference type="FunFam" id="1.10.630.10:FF:000126">
    <property type="entry name" value="Predicted protein"/>
    <property type="match status" value="1"/>
</dbReference>
<evidence type="ECO:0000313" key="11">
    <source>
        <dbReference type="EMBL" id="CAH1445752.1"/>
    </source>
</evidence>
<name>A0AAU9P6K9_9ASTR</name>
<dbReference type="GO" id="GO:0004497">
    <property type="term" value="F:monooxygenase activity"/>
    <property type="evidence" value="ECO:0007669"/>
    <property type="project" value="UniProtKB-KW"/>
</dbReference>